<name>A0A316Z6Z8_9BASI</name>
<dbReference type="AlphaFoldDB" id="A0A316Z6Z8"/>
<dbReference type="RefSeq" id="XP_025597620.1">
    <property type="nucleotide sequence ID" value="XM_025742629.1"/>
</dbReference>
<dbReference type="SUPFAM" id="SSF50249">
    <property type="entry name" value="Nucleic acid-binding proteins"/>
    <property type="match status" value="1"/>
</dbReference>
<dbReference type="GO" id="GO:0005524">
    <property type="term" value="F:ATP binding"/>
    <property type="evidence" value="ECO:0007669"/>
    <property type="project" value="UniProtKB-KW"/>
</dbReference>
<proteinExistence type="inferred from homology"/>
<feature type="domain" description="Aminoacyl-transfer RNA synthetases class-II family profile" evidence="6">
    <location>
        <begin position="168"/>
        <end position="681"/>
    </location>
</feature>
<dbReference type="SUPFAM" id="SSF55681">
    <property type="entry name" value="Class II aaRS and biotin synthetases"/>
    <property type="match status" value="1"/>
</dbReference>
<organism evidence="7 8">
    <name type="scientific">Tilletiopsis washingtonensis</name>
    <dbReference type="NCBI Taxonomy" id="58919"/>
    <lineage>
        <taxon>Eukaryota</taxon>
        <taxon>Fungi</taxon>
        <taxon>Dikarya</taxon>
        <taxon>Basidiomycota</taxon>
        <taxon>Ustilaginomycotina</taxon>
        <taxon>Exobasidiomycetes</taxon>
        <taxon>Entylomatales</taxon>
        <taxon>Entylomatales incertae sedis</taxon>
        <taxon>Tilletiopsis</taxon>
    </lineage>
</organism>
<dbReference type="InterPro" id="IPR006195">
    <property type="entry name" value="aa-tRNA-synth_II"/>
</dbReference>
<dbReference type="GO" id="GO:0005739">
    <property type="term" value="C:mitochondrion"/>
    <property type="evidence" value="ECO:0007669"/>
    <property type="project" value="TreeGrafter"/>
</dbReference>
<dbReference type="InterPro" id="IPR012340">
    <property type="entry name" value="NA-bd_OB-fold"/>
</dbReference>
<dbReference type="HAMAP" id="MF_00044">
    <property type="entry name" value="Asp_tRNA_synth_type1"/>
    <property type="match status" value="1"/>
</dbReference>
<dbReference type="PANTHER" id="PTHR22594">
    <property type="entry name" value="ASPARTYL/LYSYL-TRNA SYNTHETASE"/>
    <property type="match status" value="1"/>
</dbReference>
<dbReference type="GO" id="GO:0004815">
    <property type="term" value="F:aspartate-tRNA ligase activity"/>
    <property type="evidence" value="ECO:0007669"/>
    <property type="project" value="TreeGrafter"/>
</dbReference>
<dbReference type="GO" id="GO:0006422">
    <property type="term" value="P:aspartyl-tRNA aminoacylation"/>
    <property type="evidence" value="ECO:0007669"/>
    <property type="project" value="TreeGrafter"/>
</dbReference>
<dbReference type="CDD" id="cd04317">
    <property type="entry name" value="EcAspRS_like_N"/>
    <property type="match status" value="1"/>
</dbReference>
<dbReference type="GeneID" id="37270173"/>
<dbReference type="InterPro" id="IPR004524">
    <property type="entry name" value="Asp-tRNA-ligase_1"/>
</dbReference>
<evidence type="ECO:0000256" key="1">
    <source>
        <dbReference type="ARBA" id="ARBA00022598"/>
    </source>
</evidence>
<dbReference type="PROSITE" id="PS50862">
    <property type="entry name" value="AA_TRNA_LIGASE_II"/>
    <property type="match status" value="1"/>
</dbReference>
<dbReference type="Gene3D" id="2.40.50.140">
    <property type="entry name" value="Nucleic acid-binding proteins"/>
    <property type="match status" value="1"/>
</dbReference>
<dbReference type="STRING" id="58919.A0A316Z6Z8"/>
<accession>A0A316Z6Z8</accession>
<reference evidence="7 8" key="1">
    <citation type="journal article" date="2018" name="Mol. Biol. Evol.">
        <title>Broad Genomic Sampling Reveals a Smut Pathogenic Ancestry of the Fungal Clade Ustilaginomycotina.</title>
        <authorList>
            <person name="Kijpornyongpan T."/>
            <person name="Mondo S.J."/>
            <person name="Barry K."/>
            <person name="Sandor L."/>
            <person name="Lee J."/>
            <person name="Lipzen A."/>
            <person name="Pangilinan J."/>
            <person name="LaButti K."/>
            <person name="Hainaut M."/>
            <person name="Henrissat B."/>
            <person name="Grigoriev I.V."/>
            <person name="Spatafora J.W."/>
            <person name="Aime M.C."/>
        </authorList>
    </citation>
    <scope>NUCLEOTIDE SEQUENCE [LARGE SCALE GENOMIC DNA]</scope>
    <source>
        <strain evidence="7 8">MCA 4186</strain>
    </source>
</reference>
<keyword evidence="5" id="KW-0030">Aminoacyl-tRNA synthetase</keyword>
<evidence type="ECO:0000313" key="7">
    <source>
        <dbReference type="EMBL" id="PWN97341.1"/>
    </source>
</evidence>
<keyword evidence="8" id="KW-1185">Reference proteome</keyword>
<sequence length="716" mass="78899">MPLRLLRLAPLRAAAARRCVSTFAAPTHSCGALRASHEGQRVVLAGWLLPAKRRAREDLAFRVLRDADGDTQLVLRGNIEEKDLMNERAQSVLCVEGVVRARGEGRENEHMATGAVDVEVESYTLLNAASELPFEPSYGFERGLPAREELRLPHRFLDLRRPKLTNNLQLRSRVTHAARCFLHDAGFAEVDTPVLLRSTPEGAREFLVPTRVGADEAPAFYALQQSPQQPKQLLIASGATQRYFQLARCFRDEDGRKDRQPEFTQLDIEMAFVQGAPRTVTDKWRMGGEEVRNVVEGVVRRMWTEGRGEELPERFDVMPYQEAMARFGSDKPDLRFGLEICPISHVLYPASAASSSAPPSSIVEVLHYTPGPDGQLNKKAIQQLLGDKERAAEVEVFKATSDLSALLLTKSRHVREYLAEQHIAADEVPREQLAKALSAAADAGRLSAEETSATMAALLEQQSPAPAIIATREIPPHMATEEAPRAPAKEASPAFLFVARRPARADGGSTLLGDLRLRLAQELEHREGGFARSPRPHFVWITEFPLFTRADDDKAHLARGRWSSTHHPFTAPMAEDVELLGSRDAPASDEQLAQIRGQHYDLVLNGQEVGGGSVRIHGADMQEHVMRNVLRLTDEEVGRFGHLLHALRCGAPPHAGLAIGMDRFMAIICDAWSIRDVIAFPKSAGGSDLLFRSPAAAAASAAEEADVLAQYGLRRT</sequence>
<dbReference type="Proteomes" id="UP000245946">
    <property type="component" value="Unassembled WGS sequence"/>
</dbReference>
<evidence type="ECO:0000256" key="5">
    <source>
        <dbReference type="ARBA" id="ARBA00023146"/>
    </source>
</evidence>
<dbReference type="OrthoDB" id="439710at2759"/>
<evidence type="ECO:0000256" key="4">
    <source>
        <dbReference type="ARBA" id="ARBA00022917"/>
    </source>
</evidence>
<dbReference type="InterPro" id="IPR004115">
    <property type="entry name" value="GAD-like_sf"/>
</dbReference>
<dbReference type="InterPro" id="IPR004364">
    <property type="entry name" value="Aa-tRNA-synt_II"/>
</dbReference>
<evidence type="ECO:0000256" key="3">
    <source>
        <dbReference type="ARBA" id="ARBA00022840"/>
    </source>
</evidence>
<dbReference type="EMBL" id="KZ819295">
    <property type="protein sequence ID" value="PWN97341.1"/>
    <property type="molecule type" value="Genomic_DNA"/>
</dbReference>
<protein>
    <recommendedName>
        <fullName evidence="6">Aminoacyl-transfer RNA synthetases class-II family profile domain-containing protein</fullName>
    </recommendedName>
</protein>
<evidence type="ECO:0000256" key="2">
    <source>
        <dbReference type="ARBA" id="ARBA00022741"/>
    </source>
</evidence>
<keyword evidence="2" id="KW-0547">Nucleotide-binding</keyword>
<dbReference type="Pfam" id="PF00152">
    <property type="entry name" value="tRNA-synt_2"/>
    <property type="match status" value="1"/>
</dbReference>
<evidence type="ECO:0000313" key="8">
    <source>
        <dbReference type="Proteomes" id="UP000245946"/>
    </source>
</evidence>
<dbReference type="PANTHER" id="PTHR22594:SF5">
    <property type="entry name" value="ASPARTATE--TRNA LIGASE, MITOCHONDRIAL"/>
    <property type="match status" value="1"/>
</dbReference>
<keyword evidence="1" id="KW-0436">Ligase</keyword>
<dbReference type="InterPro" id="IPR047089">
    <property type="entry name" value="Asp-tRNA-ligase_1_N"/>
</dbReference>
<keyword evidence="3" id="KW-0067">ATP-binding</keyword>
<dbReference type="Gene3D" id="3.30.930.10">
    <property type="entry name" value="Bira Bifunctional Protein, Domain 2"/>
    <property type="match status" value="2"/>
</dbReference>
<dbReference type="InterPro" id="IPR045864">
    <property type="entry name" value="aa-tRNA-synth_II/BPL/LPL"/>
</dbReference>
<gene>
    <name evidence="7" type="ORF">FA09DRAFT_330504</name>
</gene>
<keyword evidence="4" id="KW-0648">Protein biosynthesis</keyword>
<evidence type="ECO:0000259" key="6">
    <source>
        <dbReference type="PROSITE" id="PS50862"/>
    </source>
</evidence>
<dbReference type="Gene3D" id="3.30.1360.30">
    <property type="entry name" value="GAD-like domain"/>
    <property type="match status" value="1"/>
</dbReference>